<dbReference type="CDD" id="cd00885">
    <property type="entry name" value="cinA"/>
    <property type="match status" value="1"/>
</dbReference>
<dbReference type="InterPro" id="IPR008136">
    <property type="entry name" value="CinA_C"/>
</dbReference>
<evidence type="ECO:0000313" key="4">
    <source>
        <dbReference type="EMBL" id="TMI82837.1"/>
    </source>
</evidence>
<dbReference type="InterPro" id="IPR036425">
    <property type="entry name" value="MoaB/Mog-like_dom_sf"/>
</dbReference>
<name>A0A537JH13_9BACT</name>
<dbReference type="Gene3D" id="3.40.980.10">
    <property type="entry name" value="MoaB/Mog-like domain"/>
    <property type="match status" value="1"/>
</dbReference>
<dbReference type="Pfam" id="PF00994">
    <property type="entry name" value="MoCF_biosynth"/>
    <property type="match status" value="1"/>
</dbReference>
<accession>A0A537JH13</accession>
<evidence type="ECO:0000259" key="3">
    <source>
        <dbReference type="SMART" id="SM00852"/>
    </source>
</evidence>
<dbReference type="EMBL" id="VBAO01000106">
    <property type="protein sequence ID" value="TMI82837.1"/>
    <property type="molecule type" value="Genomic_DNA"/>
</dbReference>
<dbReference type="AlphaFoldDB" id="A0A537JH13"/>
<dbReference type="InterPro" id="IPR041424">
    <property type="entry name" value="CinA_KH"/>
</dbReference>
<dbReference type="PANTHER" id="PTHR13939">
    <property type="entry name" value="NICOTINAMIDE-NUCLEOTIDE AMIDOHYDROLASE PNCC"/>
    <property type="match status" value="1"/>
</dbReference>
<proteinExistence type="inferred from homology"/>
<dbReference type="SMART" id="SM00852">
    <property type="entry name" value="MoCF_biosynth"/>
    <property type="match status" value="1"/>
</dbReference>
<dbReference type="SUPFAM" id="SSF53218">
    <property type="entry name" value="Molybdenum cofactor biosynthesis proteins"/>
    <property type="match status" value="1"/>
</dbReference>
<evidence type="ECO:0000313" key="5">
    <source>
        <dbReference type="Proteomes" id="UP000320048"/>
    </source>
</evidence>
<sequence length="391" mass="41794">MTRAEIISVGTEHLLGQIVDTNATFLCTVLAELGIAVYFRSTVGDNVRRVQDVFRHALARADLILATGGLGPTDDDLTVAAVAEALGLPLERNEEAWAHVQEFFRKRKRPLSEQQEKQAMMPRGSRMIPNPRGSAPGVIIEHRDKTIIFTPGVPREMKGMVEDSVVPYLRERGLAGREVIRSRVLRITGLGESAVEDRLRDLMRSSVNPTIAPYAHTGECHVRVTARGGDAEVEAMLARAEAAIRERLGNTIYAADQATLEEVVAKALATKRVSIAVAESCTAGLLGHRLTGPPGASAFLDGGIITYSAARAMAESVRRQAGTDLGIATTGIAGPTGGTPAKPVGLVYLALAHAGGTEVREIHVGTEPGRAGVKYLASQAALDMIRLHLLR</sequence>
<dbReference type="Gene3D" id="3.90.950.20">
    <property type="entry name" value="CinA-like"/>
    <property type="match status" value="2"/>
</dbReference>
<feature type="region of interest" description="Disordered" evidence="2">
    <location>
        <begin position="109"/>
        <end position="131"/>
    </location>
</feature>
<dbReference type="Pfam" id="PF02464">
    <property type="entry name" value="CinA"/>
    <property type="match status" value="1"/>
</dbReference>
<reference evidence="4 5" key="1">
    <citation type="journal article" date="2019" name="Nat. Microbiol.">
        <title>Mediterranean grassland soil C-N compound turnover is dependent on rainfall and depth, and is mediated by genomically divergent microorganisms.</title>
        <authorList>
            <person name="Diamond S."/>
            <person name="Andeer P.F."/>
            <person name="Li Z."/>
            <person name="Crits-Christoph A."/>
            <person name="Burstein D."/>
            <person name="Anantharaman K."/>
            <person name="Lane K.R."/>
            <person name="Thomas B.C."/>
            <person name="Pan C."/>
            <person name="Northen T.R."/>
            <person name="Banfield J.F."/>
        </authorList>
    </citation>
    <scope>NUCLEOTIDE SEQUENCE [LARGE SCALE GENOMIC DNA]</scope>
    <source>
        <strain evidence="4">NP_7</strain>
    </source>
</reference>
<dbReference type="InterPro" id="IPR001453">
    <property type="entry name" value="MoaB/Mog_dom"/>
</dbReference>
<protein>
    <recommendedName>
        <fullName evidence="1">CinA-like protein</fullName>
    </recommendedName>
</protein>
<comment type="similarity">
    <text evidence="1">Belongs to the CinA family.</text>
</comment>
<feature type="domain" description="MoaB/Mog" evidence="3">
    <location>
        <begin position="5"/>
        <end position="172"/>
    </location>
</feature>
<organism evidence="4 5">
    <name type="scientific">Candidatus Segetimicrobium genomatis</name>
    <dbReference type="NCBI Taxonomy" id="2569760"/>
    <lineage>
        <taxon>Bacteria</taxon>
        <taxon>Bacillati</taxon>
        <taxon>Candidatus Sysuimicrobiota</taxon>
        <taxon>Candidatus Sysuimicrobiia</taxon>
        <taxon>Candidatus Sysuimicrobiales</taxon>
        <taxon>Candidatus Segetimicrobiaceae</taxon>
        <taxon>Candidatus Segetimicrobium</taxon>
    </lineage>
</organism>
<dbReference type="NCBIfam" id="TIGR00177">
    <property type="entry name" value="molyb_syn"/>
    <property type="match status" value="1"/>
</dbReference>
<dbReference type="InterPro" id="IPR036653">
    <property type="entry name" value="CinA-like_C"/>
</dbReference>
<dbReference type="PANTHER" id="PTHR13939:SF0">
    <property type="entry name" value="NMN AMIDOHYDROLASE-LIKE PROTEIN YFAY"/>
    <property type="match status" value="1"/>
</dbReference>
<dbReference type="Proteomes" id="UP000320048">
    <property type="component" value="Unassembled WGS sequence"/>
</dbReference>
<dbReference type="SUPFAM" id="SSF142433">
    <property type="entry name" value="CinA-like"/>
    <property type="match status" value="1"/>
</dbReference>
<dbReference type="Pfam" id="PF18146">
    <property type="entry name" value="CinA_KH"/>
    <property type="match status" value="1"/>
</dbReference>
<dbReference type="InterPro" id="IPR008135">
    <property type="entry name" value="Competence-induced_CinA"/>
</dbReference>
<dbReference type="PIRSF" id="PIRSF006728">
    <property type="entry name" value="CinA"/>
    <property type="match status" value="1"/>
</dbReference>
<dbReference type="HAMAP" id="MF_00226_B">
    <property type="entry name" value="CinA_B"/>
    <property type="match status" value="1"/>
</dbReference>
<gene>
    <name evidence="4" type="ORF">E6H04_04030</name>
</gene>
<evidence type="ECO:0000256" key="1">
    <source>
        <dbReference type="HAMAP-Rule" id="MF_00226"/>
    </source>
</evidence>
<dbReference type="NCBIfam" id="TIGR00200">
    <property type="entry name" value="cinA_nterm"/>
    <property type="match status" value="1"/>
</dbReference>
<comment type="caution">
    <text evidence="4">The sequence shown here is derived from an EMBL/GenBank/DDBJ whole genome shotgun (WGS) entry which is preliminary data.</text>
</comment>
<evidence type="ECO:0000256" key="2">
    <source>
        <dbReference type="SAM" id="MobiDB-lite"/>
    </source>
</evidence>
<dbReference type="InterPro" id="IPR050101">
    <property type="entry name" value="CinA"/>
</dbReference>
<dbReference type="Gene3D" id="3.30.70.2860">
    <property type="match status" value="1"/>
</dbReference>